<dbReference type="EMBL" id="QRKN01000025">
    <property type="protein sequence ID" value="RHI16810.1"/>
    <property type="molecule type" value="Genomic_DNA"/>
</dbReference>
<proteinExistence type="predicted"/>
<evidence type="ECO:0000313" key="1">
    <source>
        <dbReference type="EMBL" id="RHI16810.1"/>
    </source>
</evidence>
<reference evidence="1 2" key="1">
    <citation type="submission" date="2018-08" db="EMBL/GenBank/DDBJ databases">
        <title>A genome reference for cultivated species of the human gut microbiota.</title>
        <authorList>
            <person name="Zou Y."/>
            <person name="Xue W."/>
            <person name="Luo G."/>
        </authorList>
    </citation>
    <scope>NUCLEOTIDE SEQUENCE [LARGE SCALE GENOMIC DNA]</scope>
    <source>
        <strain evidence="1 2">AM16-11</strain>
    </source>
</reference>
<evidence type="ECO:0000313" key="2">
    <source>
        <dbReference type="Proteomes" id="UP000285865"/>
    </source>
</evidence>
<protein>
    <submittedName>
        <fullName evidence="1">Uncharacterized protein</fullName>
    </submittedName>
</protein>
<gene>
    <name evidence="1" type="ORF">DW172_15945</name>
</gene>
<dbReference type="Proteomes" id="UP000285865">
    <property type="component" value="Unassembled WGS sequence"/>
</dbReference>
<dbReference type="AlphaFoldDB" id="A0A414ZHF1"/>
<accession>A0A414ZHF1</accession>
<organism evidence="1 2">
    <name type="scientific">Agathobacter rectalis</name>
    <dbReference type="NCBI Taxonomy" id="39491"/>
    <lineage>
        <taxon>Bacteria</taxon>
        <taxon>Bacillati</taxon>
        <taxon>Bacillota</taxon>
        <taxon>Clostridia</taxon>
        <taxon>Lachnospirales</taxon>
        <taxon>Lachnospiraceae</taxon>
        <taxon>Agathobacter</taxon>
    </lineage>
</organism>
<name>A0A414ZHF1_9FIRM</name>
<sequence>MTVCVNKIIEVPLGKIEWRGTEVVFSAQYTVNQSFSATPLRSSSEIVVTFGNEVSLEFVKEIYTSVFQTFRYITRRNNIVFDSVEVFDINEKNLRDKFGRYYDLRHHREKETNKKMKQRVLTYDCIGEQFAGLAKSFLEGIIYIDHLPDNLDKVNKFGPDRMLFDFVAFEREYANLYPELDVRSDKYLEAKKTALEVLDGLIEQKTGKMKKYLSTFRKRVAADENSLSDRLLSVIKDCETIMKPFLIYELGKGYNVPVDEITPLEDVASKMNTLRNDMAHGNLDIQFDKWHIFGFTIIETLLYAMRLKALGIDERKIQEGLIQVMGYNFSLDR</sequence>
<comment type="caution">
    <text evidence="1">The sequence shown here is derived from an EMBL/GenBank/DDBJ whole genome shotgun (WGS) entry which is preliminary data.</text>
</comment>